<comment type="caution">
    <text evidence="1">The sequence shown here is derived from an EMBL/GenBank/DDBJ whole genome shotgun (WGS) entry which is preliminary data.</text>
</comment>
<gene>
    <name evidence="1" type="ORF">CTI12_AA524630</name>
</gene>
<evidence type="ECO:0000313" key="2">
    <source>
        <dbReference type="Proteomes" id="UP000245207"/>
    </source>
</evidence>
<evidence type="ECO:0000313" key="1">
    <source>
        <dbReference type="EMBL" id="PWA44676.1"/>
    </source>
</evidence>
<organism evidence="1 2">
    <name type="scientific">Artemisia annua</name>
    <name type="common">Sweet wormwood</name>
    <dbReference type="NCBI Taxonomy" id="35608"/>
    <lineage>
        <taxon>Eukaryota</taxon>
        <taxon>Viridiplantae</taxon>
        <taxon>Streptophyta</taxon>
        <taxon>Embryophyta</taxon>
        <taxon>Tracheophyta</taxon>
        <taxon>Spermatophyta</taxon>
        <taxon>Magnoliopsida</taxon>
        <taxon>eudicotyledons</taxon>
        <taxon>Gunneridae</taxon>
        <taxon>Pentapetalae</taxon>
        <taxon>asterids</taxon>
        <taxon>campanulids</taxon>
        <taxon>Asterales</taxon>
        <taxon>Asteraceae</taxon>
        <taxon>Asteroideae</taxon>
        <taxon>Anthemideae</taxon>
        <taxon>Artemisiinae</taxon>
        <taxon>Artemisia</taxon>
    </lineage>
</organism>
<dbReference type="Proteomes" id="UP000245207">
    <property type="component" value="Unassembled WGS sequence"/>
</dbReference>
<reference evidence="1 2" key="1">
    <citation type="journal article" date="2018" name="Mol. Plant">
        <title>The genome of Artemisia annua provides insight into the evolution of Asteraceae family and artemisinin biosynthesis.</title>
        <authorList>
            <person name="Shen Q."/>
            <person name="Zhang L."/>
            <person name="Liao Z."/>
            <person name="Wang S."/>
            <person name="Yan T."/>
            <person name="Shi P."/>
            <person name="Liu M."/>
            <person name="Fu X."/>
            <person name="Pan Q."/>
            <person name="Wang Y."/>
            <person name="Lv Z."/>
            <person name="Lu X."/>
            <person name="Zhang F."/>
            <person name="Jiang W."/>
            <person name="Ma Y."/>
            <person name="Chen M."/>
            <person name="Hao X."/>
            <person name="Li L."/>
            <person name="Tang Y."/>
            <person name="Lv G."/>
            <person name="Zhou Y."/>
            <person name="Sun X."/>
            <person name="Brodelius P.E."/>
            <person name="Rose J.K.C."/>
            <person name="Tang K."/>
        </authorList>
    </citation>
    <scope>NUCLEOTIDE SEQUENCE [LARGE SCALE GENOMIC DNA]</scope>
    <source>
        <strain evidence="2">cv. Huhao1</strain>
        <tissue evidence="1">Leaf</tissue>
    </source>
</reference>
<accession>A0A2U1L6P6</accession>
<dbReference type="EMBL" id="PKPP01011151">
    <property type="protein sequence ID" value="PWA44676.1"/>
    <property type="molecule type" value="Genomic_DNA"/>
</dbReference>
<name>A0A2U1L6P6_ARTAN</name>
<dbReference type="PANTHER" id="PTHR42678">
    <property type="entry name" value="AMIDASE"/>
    <property type="match status" value="1"/>
</dbReference>
<dbReference type="InterPro" id="IPR036928">
    <property type="entry name" value="AS_sf"/>
</dbReference>
<sequence>MCKTVIDVVYVLDVIVGDKFDEVETKKGSKYIPNDGYFKHLRSGGLKGKRLGLMRTYHDFRFNNDTETLNNFEKHFSILRQNGAILIENIEVANINYIDSLFNDESIAMYVEFKIALDAYLKDLVASPEKIACPQDLFLAAAMTNDIDGSRFLKSAAISASMFQLGMVTRAVWYYFWRFKGFKSNIDRDCLWGCAVVVMSKMGEENNTLTRPVNVNLEELSAHFKRLKGINPGVTQTRKAARVARNPNGESVSFVTYDHVIEPNVNDA</sequence>
<proteinExistence type="predicted"/>
<dbReference type="STRING" id="35608.A0A2U1L6P6"/>
<dbReference type="Gene3D" id="3.90.1300.10">
    <property type="entry name" value="Amidase signature (AS) domain"/>
    <property type="match status" value="1"/>
</dbReference>
<keyword evidence="2" id="KW-1185">Reference proteome</keyword>
<dbReference type="PANTHER" id="PTHR42678:SF34">
    <property type="entry name" value="OS04G0183300 PROTEIN"/>
    <property type="match status" value="1"/>
</dbReference>
<dbReference type="SUPFAM" id="SSF75304">
    <property type="entry name" value="Amidase signature (AS) enzymes"/>
    <property type="match status" value="1"/>
</dbReference>
<dbReference type="OrthoDB" id="566138at2759"/>
<dbReference type="AlphaFoldDB" id="A0A2U1L6P6"/>
<protein>
    <submittedName>
        <fullName evidence="1">Amidase family protein</fullName>
    </submittedName>
</protein>